<feature type="domain" description="MSP" evidence="4">
    <location>
        <begin position="5"/>
        <end position="124"/>
    </location>
</feature>
<evidence type="ECO:0000259" key="4">
    <source>
        <dbReference type="PROSITE" id="PS50202"/>
    </source>
</evidence>
<evidence type="ECO:0000313" key="5">
    <source>
        <dbReference type="EMBL" id="CAD5222642.1"/>
    </source>
</evidence>
<reference evidence="5" key="1">
    <citation type="submission" date="2020-09" db="EMBL/GenBank/DDBJ databases">
        <authorList>
            <person name="Kikuchi T."/>
        </authorList>
    </citation>
    <scope>NUCLEOTIDE SEQUENCE</scope>
    <source>
        <strain evidence="5">SH1</strain>
    </source>
</reference>
<evidence type="ECO:0000313" key="6">
    <source>
        <dbReference type="Proteomes" id="UP000614601"/>
    </source>
</evidence>
<dbReference type="EMBL" id="CAJFCW020000005">
    <property type="protein sequence ID" value="CAG9116603.1"/>
    <property type="molecule type" value="Genomic_DNA"/>
</dbReference>
<dbReference type="InterPro" id="IPR008962">
    <property type="entry name" value="PapD-like_sf"/>
</dbReference>
<keyword evidence="3" id="KW-0472">Membrane</keyword>
<accession>A0A811L0T9</accession>
<dbReference type="InterPro" id="IPR013783">
    <property type="entry name" value="Ig-like_fold"/>
</dbReference>
<feature type="coiled-coil region" evidence="2">
    <location>
        <begin position="133"/>
        <end position="160"/>
    </location>
</feature>
<name>A0A811L0T9_9BILA</name>
<organism evidence="5 6">
    <name type="scientific">Bursaphelenchus okinawaensis</name>
    <dbReference type="NCBI Taxonomy" id="465554"/>
    <lineage>
        <taxon>Eukaryota</taxon>
        <taxon>Metazoa</taxon>
        <taxon>Ecdysozoa</taxon>
        <taxon>Nematoda</taxon>
        <taxon>Chromadorea</taxon>
        <taxon>Rhabditida</taxon>
        <taxon>Tylenchina</taxon>
        <taxon>Tylenchomorpha</taxon>
        <taxon>Aphelenchoidea</taxon>
        <taxon>Aphelenchoididae</taxon>
        <taxon>Bursaphelenchus</taxon>
    </lineage>
</organism>
<dbReference type="EMBL" id="CAJFDH010000005">
    <property type="protein sequence ID" value="CAD5222642.1"/>
    <property type="molecule type" value="Genomic_DNA"/>
</dbReference>
<keyword evidence="6" id="KW-1185">Reference proteome</keyword>
<comment type="caution">
    <text evidence="5">The sequence shown here is derived from an EMBL/GenBank/DDBJ whole genome shotgun (WGS) entry which is preliminary data.</text>
</comment>
<dbReference type="Proteomes" id="UP000614601">
    <property type="component" value="Unassembled WGS sequence"/>
</dbReference>
<evidence type="ECO:0000256" key="1">
    <source>
        <dbReference type="RuleBase" id="RU003425"/>
    </source>
</evidence>
<comment type="function">
    <text evidence="1">Central component in molecular interactions underlying sperm crawling. Forms an extensive filament system that extends from sperm villipoda, along the leading edge of the pseudopod.</text>
</comment>
<evidence type="ECO:0000256" key="3">
    <source>
        <dbReference type="SAM" id="Phobius"/>
    </source>
</evidence>
<keyword evidence="1" id="KW-0963">Cytoplasm</keyword>
<dbReference type="Proteomes" id="UP000783686">
    <property type="component" value="Unassembled WGS sequence"/>
</dbReference>
<dbReference type="OrthoDB" id="10380234at2759"/>
<dbReference type="Gene3D" id="2.60.40.10">
    <property type="entry name" value="Immunoglobulins"/>
    <property type="match status" value="1"/>
</dbReference>
<dbReference type="SUPFAM" id="SSF49354">
    <property type="entry name" value="PapD-like"/>
    <property type="match status" value="1"/>
</dbReference>
<gene>
    <name evidence="5" type="ORF">BOKJ2_LOCUS9745</name>
</gene>
<dbReference type="InterPro" id="IPR000535">
    <property type="entry name" value="MSP_dom"/>
</dbReference>
<keyword evidence="3" id="KW-0812">Transmembrane</keyword>
<feature type="transmembrane region" description="Helical" evidence="3">
    <location>
        <begin position="190"/>
        <end position="208"/>
    </location>
</feature>
<sequence>MSGPLFVVHPSQLLEFKEVIFNNCARFFSRIEIENLSSSRLAYRVRTNAKDVYLVRHNPGFVEKDQKSEVLVFIKPNKSVNAKHRFVVTVAECKEILEEIDRNEFWKKKHERLKLAHWRLSARIPTMDTETTMSMYQSQVKALKIENQMLRNKCEEYANMKKGSDEGQPSEEIEVDMPTVTFPEADNKTVLLIVLCAVILSQIILNALKLFK</sequence>
<proteinExistence type="predicted"/>
<dbReference type="AlphaFoldDB" id="A0A811L0T9"/>
<dbReference type="PROSITE" id="PS50202">
    <property type="entry name" value="MSP"/>
    <property type="match status" value="1"/>
</dbReference>
<keyword evidence="3" id="KW-1133">Transmembrane helix</keyword>
<evidence type="ECO:0000256" key="2">
    <source>
        <dbReference type="SAM" id="Coils"/>
    </source>
</evidence>
<protein>
    <recommendedName>
        <fullName evidence="1">Major sperm protein</fullName>
    </recommendedName>
</protein>
<keyword evidence="1" id="KW-0206">Cytoskeleton</keyword>
<dbReference type="Pfam" id="PF00635">
    <property type="entry name" value="Motile_Sperm"/>
    <property type="match status" value="1"/>
</dbReference>
<keyword evidence="2" id="KW-0175">Coiled coil</keyword>